<reference evidence="1 2" key="1">
    <citation type="submission" date="2016-10" db="EMBL/GenBank/DDBJ databases">
        <authorList>
            <person name="Varghese N."/>
            <person name="Submissions S."/>
        </authorList>
    </citation>
    <scope>NUCLEOTIDE SEQUENCE [LARGE SCALE GENOMIC DNA]</scope>
    <source>
        <strain evidence="1 2">DSM 1361</strain>
    </source>
</reference>
<dbReference type="SUPFAM" id="SSF54637">
    <property type="entry name" value="Thioesterase/thiol ester dehydrase-isomerase"/>
    <property type="match status" value="1"/>
</dbReference>
<evidence type="ECO:0000313" key="1">
    <source>
        <dbReference type="EMBL" id="SFP05043.1"/>
    </source>
</evidence>
<dbReference type="CDD" id="cd00493">
    <property type="entry name" value="FabA_FabZ"/>
    <property type="match status" value="1"/>
</dbReference>
<protein>
    <submittedName>
        <fullName evidence="1">3-hydroxymyristoyl/3-hydroxydecanoyl-(Acyl carrier protein) dehydratase</fullName>
    </submittedName>
</protein>
<accession>A0A662ZGB5</accession>
<dbReference type="InterPro" id="IPR029069">
    <property type="entry name" value="HotDog_dom_sf"/>
</dbReference>
<dbReference type="Gene3D" id="3.10.129.10">
    <property type="entry name" value="Hotdog Thioesterase"/>
    <property type="match status" value="1"/>
</dbReference>
<dbReference type="AlphaFoldDB" id="A0A662ZGB5"/>
<sequence length="164" mass="18256">MLDNLTSSEYDWVIERLPQKEPMRFIDRVESVDIGARTIVCEFTAGMRPCVGYSEKDGVMPPVSLTETMAQTVAALMIAEDGINGRNFKIGFILSIRKMKIMAKEPIVKGMKLSSRVKISYEDSSGVCMAEACVCSAETGNRLIEARITVMKPDDGYVSRLFEK</sequence>
<dbReference type="InterPro" id="IPR016776">
    <property type="entry name" value="ApeP-like_dehydratase"/>
</dbReference>
<proteinExistence type="predicted"/>
<dbReference type="Proteomes" id="UP000243745">
    <property type="component" value="Unassembled WGS sequence"/>
</dbReference>
<evidence type="ECO:0000313" key="2">
    <source>
        <dbReference type="Proteomes" id="UP000243745"/>
    </source>
</evidence>
<organism evidence="1 2">
    <name type="scientific">Ruminobacter amylophilus</name>
    <dbReference type="NCBI Taxonomy" id="867"/>
    <lineage>
        <taxon>Bacteria</taxon>
        <taxon>Pseudomonadati</taxon>
        <taxon>Pseudomonadota</taxon>
        <taxon>Gammaproteobacteria</taxon>
        <taxon>Aeromonadales</taxon>
        <taxon>Succinivibrionaceae</taxon>
        <taxon>Ruminobacter</taxon>
    </lineage>
</organism>
<gene>
    <name evidence="1" type="ORF">SAMN02910344_00316</name>
</gene>
<dbReference type="EMBL" id="FOXF01000003">
    <property type="protein sequence ID" value="SFP05043.1"/>
    <property type="molecule type" value="Genomic_DNA"/>
</dbReference>
<dbReference type="Pfam" id="PF22817">
    <property type="entry name" value="ApeP-like"/>
    <property type="match status" value="1"/>
</dbReference>
<name>A0A662ZGB5_9GAMM</name>
<keyword evidence="2" id="KW-1185">Reference proteome</keyword>